<gene>
    <name evidence="2" type="ORF">PoB_003074700</name>
</gene>
<dbReference type="Pfam" id="PF21788">
    <property type="entry name" value="TNP-like_GBD"/>
    <property type="match status" value="1"/>
</dbReference>
<dbReference type="AlphaFoldDB" id="A0AAV4ABI4"/>
<comment type="caution">
    <text evidence="2">The sequence shown here is derived from an EMBL/GenBank/DDBJ whole genome shotgun (WGS) entry which is preliminary data.</text>
</comment>
<evidence type="ECO:0000313" key="2">
    <source>
        <dbReference type="EMBL" id="GFO04242.1"/>
    </source>
</evidence>
<dbReference type="Proteomes" id="UP000735302">
    <property type="component" value="Unassembled WGS sequence"/>
</dbReference>
<name>A0AAV4ABI4_9GAST</name>
<protein>
    <submittedName>
        <fullName evidence="2">THAP domain-containing protein 9</fullName>
    </submittedName>
</protein>
<dbReference type="InterPro" id="IPR048366">
    <property type="entry name" value="TNP-like_GBD"/>
</dbReference>
<organism evidence="2 3">
    <name type="scientific">Plakobranchus ocellatus</name>
    <dbReference type="NCBI Taxonomy" id="259542"/>
    <lineage>
        <taxon>Eukaryota</taxon>
        <taxon>Metazoa</taxon>
        <taxon>Spiralia</taxon>
        <taxon>Lophotrochozoa</taxon>
        <taxon>Mollusca</taxon>
        <taxon>Gastropoda</taxon>
        <taxon>Heterobranchia</taxon>
        <taxon>Euthyneura</taxon>
        <taxon>Panpulmonata</taxon>
        <taxon>Sacoglossa</taxon>
        <taxon>Placobranchoidea</taxon>
        <taxon>Plakobranchidae</taxon>
        <taxon>Plakobranchus</taxon>
    </lineage>
</organism>
<keyword evidence="3" id="KW-1185">Reference proteome</keyword>
<dbReference type="EMBL" id="BLXT01003738">
    <property type="protein sequence ID" value="GFO04242.1"/>
    <property type="molecule type" value="Genomic_DNA"/>
</dbReference>
<reference evidence="2 3" key="1">
    <citation type="journal article" date="2021" name="Elife">
        <title>Chloroplast acquisition without the gene transfer in kleptoplastic sea slugs, Plakobranchus ocellatus.</title>
        <authorList>
            <person name="Maeda T."/>
            <person name="Takahashi S."/>
            <person name="Yoshida T."/>
            <person name="Shimamura S."/>
            <person name="Takaki Y."/>
            <person name="Nagai Y."/>
            <person name="Toyoda A."/>
            <person name="Suzuki Y."/>
            <person name="Arimoto A."/>
            <person name="Ishii H."/>
            <person name="Satoh N."/>
            <person name="Nishiyama T."/>
            <person name="Hasebe M."/>
            <person name="Maruyama T."/>
            <person name="Minagawa J."/>
            <person name="Obokata J."/>
            <person name="Shigenobu S."/>
        </authorList>
    </citation>
    <scope>NUCLEOTIDE SEQUENCE [LARGE SCALE GENOMIC DNA]</scope>
</reference>
<evidence type="ECO:0000313" key="3">
    <source>
        <dbReference type="Proteomes" id="UP000735302"/>
    </source>
</evidence>
<sequence length="153" mass="17893">MSYGSGNETKQFWQVYGLCESEMATEALFFMVVGVKGRWKVRFEYFLDDVHLANKISRKHIDYVKSKMDVRLAAQTLSNSVPDAIDFPARMKVTLISKEVQQQRKDFIRKIDTLFDLCKSKTPFAKEPMSRIDQFNLCQNIQKFDKFVTTKKN</sequence>
<feature type="domain" description="Transposable element P transposase-like GTP-binding insertion" evidence="1">
    <location>
        <begin position="49"/>
        <end position="127"/>
    </location>
</feature>
<evidence type="ECO:0000259" key="1">
    <source>
        <dbReference type="Pfam" id="PF21788"/>
    </source>
</evidence>
<accession>A0AAV4ABI4</accession>
<proteinExistence type="predicted"/>